<comment type="caution">
    <text evidence="10">The sequence shown here is derived from an EMBL/GenBank/DDBJ whole genome shotgun (WGS) entry which is preliminary data.</text>
</comment>
<dbReference type="Proteomes" id="UP000815260">
    <property type="component" value="Chromosome 2A"/>
</dbReference>
<dbReference type="FunFam" id="1.10.1420.10:FF:000004">
    <property type="entry name" value="DNA mismatch repair protein Msh3"/>
    <property type="match status" value="1"/>
</dbReference>
<reference evidence="10" key="1">
    <citation type="journal article" date="2017" name="Gigascience">
        <title>The first near-complete assembly of the hexaploid bread wheat genome, Triticum aestivum.</title>
        <authorList>
            <person name="Zimin A.V."/>
            <person name="Puiu D."/>
            <person name="Hall R."/>
            <person name="Kingan S."/>
            <person name="Clavijo B.J."/>
            <person name="Salzberg S.L."/>
        </authorList>
    </citation>
    <scope>NUCLEOTIDE SEQUENCE</scope>
    <source>
        <tissue evidence="10">Leaf</tissue>
    </source>
</reference>
<keyword evidence="6" id="KW-0238">DNA-binding</keyword>
<dbReference type="Gene3D" id="3.30.420.110">
    <property type="entry name" value="MutS, connector domain"/>
    <property type="match status" value="2"/>
</dbReference>
<dbReference type="InterPro" id="IPR027417">
    <property type="entry name" value="P-loop_NTPase"/>
</dbReference>
<keyword evidence="8" id="KW-0539">Nucleus</keyword>
<dbReference type="InterPro" id="IPR017261">
    <property type="entry name" value="DNA_mismatch_repair_MutS/MSH"/>
</dbReference>
<evidence type="ECO:0000256" key="1">
    <source>
        <dbReference type="ARBA" id="ARBA00004123"/>
    </source>
</evidence>
<evidence type="ECO:0000256" key="5">
    <source>
        <dbReference type="ARBA" id="ARBA00022840"/>
    </source>
</evidence>
<dbReference type="SMART" id="SM00534">
    <property type="entry name" value="MUTSac"/>
    <property type="match status" value="1"/>
</dbReference>
<dbReference type="Pfam" id="PF00488">
    <property type="entry name" value="MutS_V"/>
    <property type="match status" value="1"/>
</dbReference>
<dbReference type="InterPro" id="IPR036678">
    <property type="entry name" value="MutS_con_dom_sf"/>
</dbReference>
<keyword evidence="7" id="KW-0234">DNA repair</keyword>
<dbReference type="Gene3D" id="3.40.50.300">
    <property type="entry name" value="P-loop containing nucleotide triphosphate hydrolases"/>
    <property type="match status" value="1"/>
</dbReference>
<dbReference type="GO" id="GO:0005524">
    <property type="term" value="F:ATP binding"/>
    <property type="evidence" value="ECO:0007669"/>
    <property type="project" value="UniProtKB-KW"/>
</dbReference>
<dbReference type="GO" id="GO:0005634">
    <property type="term" value="C:nucleus"/>
    <property type="evidence" value="ECO:0007669"/>
    <property type="project" value="UniProtKB-SubCell"/>
</dbReference>
<dbReference type="GO" id="GO:0140664">
    <property type="term" value="F:ATP-dependent DNA damage sensor activity"/>
    <property type="evidence" value="ECO:0007669"/>
    <property type="project" value="InterPro"/>
</dbReference>
<dbReference type="SUPFAM" id="SSF48334">
    <property type="entry name" value="DNA repair protein MutS, domain III"/>
    <property type="match status" value="1"/>
</dbReference>
<organism evidence="10">
    <name type="scientific">Triticum aestivum</name>
    <name type="common">Wheat</name>
    <dbReference type="NCBI Taxonomy" id="4565"/>
    <lineage>
        <taxon>Eukaryota</taxon>
        <taxon>Viridiplantae</taxon>
        <taxon>Streptophyta</taxon>
        <taxon>Embryophyta</taxon>
        <taxon>Tracheophyta</taxon>
        <taxon>Spermatophyta</taxon>
        <taxon>Magnoliopsida</taxon>
        <taxon>Liliopsida</taxon>
        <taxon>Poales</taxon>
        <taxon>Poaceae</taxon>
        <taxon>BOP clade</taxon>
        <taxon>Pooideae</taxon>
        <taxon>Triticodae</taxon>
        <taxon>Triticeae</taxon>
        <taxon>Triticinae</taxon>
        <taxon>Triticum</taxon>
    </lineage>
</organism>
<dbReference type="GO" id="GO:0006298">
    <property type="term" value="P:mismatch repair"/>
    <property type="evidence" value="ECO:0007669"/>
    <property type="project" value="InterPro"/>
</dbReference>
<evidence type="ECO:0000256" key="4">
    <source>
        <dbReference type="ARBA" id="ARBA00022763"/>
    </source>
</evidence>
<keyword evidence="4" id="KW-0227">DNA damage</keyword>
<name>A0A9R1J3C5_WHEAT</name>
<dbReference type="CDD" id="cd03287">
    <property type="entry name" value="ABC_MSH3_euk"/>
    <property type="match status" value="1"/>
</dbReference>
<dbReference type="SMART" id="SM00533">
    <property type="entry name" value="MUTSd"/>
    <property type="match status" value="1"/>
</dbReference>
<evidence type="ECO:0000256" key="3">
    <source>
        <dbReference type="ARBA" id="ARBA00022741"/>
    </source>
</evidence>
<dbReference type="SUPFAM" id="SSF52540">
    <property type="entry name" value="P-loop containing nucleoside triphosphate hydrolases"/>
    <property type="match status" value="1"/>
</dbReference>
<dbReference type="InterPro" id="IPR036187">
    <property type="entry name" value="DNA_mismatch_repair_MutS_sf"/>
</dbReference>
<protein>
    <recommendedName>
        <fullName evidence="9">DNA mismatch repair proteins mutS family domain-containing protein</fullName>
    </recommendedName>
</protein>
<keyword evidence="5" id="KW-0067">ATP-binding</keyword>
<evidence type="ECO:0000256" key="8">
    <source>
        <dbReference type="ARBA" id="ARBA00023242"/>
    </source>
</evidence>
<comment type="subcellular location">
    <subcellularLocation>
        <location evidence="1">Nucleus</location>
    </subcellularLocation>
</comment>
<dbReference type="InterPro" id="IPR000432">
    <property type="entry name" value="DNA_mismatch_repair_MutS_C"/>
</dbReference>
<dbReference type="FunFam" id="3.40.50.300:FF:002130">
    <property type="entry name" value="DNA mismatch repair protein MSH3"/>
    <property type="match status" value="1"/>
</dbReference>
<dbReference type="GO" id="GO:0030983">
    <property type="term" value="F:mismatched DNA binding"/>
    <property type="evidence" value="ECO:0007669"/>
    <property type="project" value="InterPro"/>
</dbReference>
<dbReference type="OrthoDB" id="10252754at2759"/>
<dbReference type="AlphaFoldDB" id="A0A9R1J3C5"/>
<proteinExistence type="inferred from homology"/>
<dbReference type="Pfam" id="PF05190">
    <property type="entry name" value="MutS_IV"/>
    <property type="match status" value="1"/>
</dbReference>
<dbReference type="EMBL" id="CM022214">
    <property type="protein sequence ID" value="KAF7002422.1"/>
    <property type="molecule type" value="Genomic_DNA"/>
</dbReference>
<feature type="domain" description="DNA mismatch repair proteins mutS family" evidence="9">
    <location>
        <begin position="550"/>
        <end position="566"/>
    </location>
</feature>
<dbReference type="InterPro" id="IPR007696">
    <property type="entry name" value="DNA_mismatch_repair_MutS_core"/>
</dbReference>
<dbReference type="Pfam" id="PF05192">
    <property type="entry name" value="MutS_III"/>
    <property type="match status" value="1"/>
</dbReference>
<comment type="similarity">
    <text evidence="2">Belongs to the DNA mismatch repair MutS family. MSH3 subfamily.</text>
</comment>
<dbReference type="PANTHER" id="PTHR11361">
    <property type="entry name" value="DNA MISMATCH REPAIR PROTEIN MUTS FAMILY MEMBER"/>
    <property type="match status" value="1"/>
</dbReference>
<feature type="non-terminal residue" evidence="10">
    <location>
        <position position="1"/>
    </location>
</feature>
<dbReference type="PIRSF" id="PIRSF037677">
    <property type="entry name" value="DNA_mis_repair_Msh6"/>
    <property type="match status" value="1"/>
</dbReference>
<dbReference type="InterPro" id="IPR007861">
    <property type="entry name" value="DNA_mismatch_repair_MutS_clamp"/>
</dbReference>
<dbReference type="PROSITE" id="PS00486">
    <property type="entry name" value="DNA_MISMATCH_REPAIR_2"/>
    <property type="match status" value="1"/>
</dbReference>
<evidence type="ECO:0000256" key="2">
    <source>
        <dbReference type="ARBA" id="ARBA00007094"/>
    </source>
</evidence>
<keyword evidence="3" id="KW-0547">Nucleotide-binding</keyword>
<evidence type="ECO:0000256" key="6">
    <source>
        <dbReference type="ARBA" id="ARBA00023125"/>
    </source>
</evidence>
<dbReference type="Gene3D" id="1.10.1420.10">
    <property type="match status" value="2"/>
</dbReference>
<reference evidence="10" key="2">
    <citation type="submission" date="2020-03" db="EMBL/GenBank/DDBJ databases">
        <title>The second near-complete assembly of the hexaploid bread wheat (Triticum aestivum) genome.</title>
        <authorList>
            <person name="Zimin A.V."/>
            <person name="Puiu D."/>
            <person name="Shumante A."/>
            <person name="Alonge M."/>
            <person name="Salzberg S.L."/>
        </authorList>
    </citation>
    <scope>NUCLEOTIDE SEQUENCE</scope>
    <source>
        <tissue evidence="10">Leaf</tissue>
    </source>
</reference>
<evidence type="ECO:0000313" key="10">
    <source>
        <dbReference type="EMBL" id="KAF7002422.1"/>
    </source>
</evidence>
<dbReference type="InterPro" id="IPR045076">
    <property type="entry name" value="MutS"/>
</dbReference>
<accession>A0A9R1J3C5</accession>
<evidence type="ECO:0000259" key="9">
    <source>
        <dbReference type="PROSITE" id="PS00486"/>
    </source>
</evidence>
<evidence type="ECO:0000256" key="7">
    <source>
        <dbReference type="ARBA" id="ARBA00023204"/>
    </source>
</evidence>
<dbReference type="PANTHER" id="PTHR11361:SF122">
    <property type="entry name" value="DNA MISMATCH REPAIR PROTEIN MSH3"/>
    <property type="match status" value="1"/>
</dbReference>
<sequence>GEFMDGASRSGLEAVLLGLAPVEVILGTPLSFSTEKGVMAMPELVAQAMALSVRYLKGFGMERLICFGSSFRPFTANTEMSLSANALQQLEVLKNNSDGSIEGSLFQTMNNTCTAFGSRLFRHWLTHPLCDRNLICARHDAISEISESMGSRQDSVSIRQDEGDGCCAASARSDLSTILSSVLTMLGRSLDSQRGITRIFHCKATAKEFVGVIQSILTAGKQLRKLVLEDTDNMSSQHRTVHSSLLRRLISTASSSAVLANAVKLLSCLDKDAADQGDMINLFISSVDQFPEVAEGHVTVEMAKQKLDLLIVEYRKQLGMRSLEYKTVSGTAYLIELPVDRRVPSNWMKVNSTKKTIRYHTPEVLKNLDNLLLAKEELAVICRKTWHKFLMDFGKYYAQFQASVESLAALDCLYSLATLAKQNNYVQPNFVPENEASQIHIKDGRHPVLESLLGDNFVPNDTDLHADGQYCQIVTGPNMGGKSCYIRQVALITIMAQVGSFVPASSAILHVVDGIYTRMGASDSIQQGTSTFYEEMNEASNILQNCSSRSLVIIDELGRGTSTHDGVAIAYATLHYLLKNKKCIVIFVTHYPKILDIQSEFEGSVGAYHVSYLSTRKLLQISDEKMGISTETEDLGEITFLYKLVAGASDRSFGLNVALLAQLPLRCIQQASVMAAKLQEEMSKRDENKLLRLMDEPSRDGPWESSPEVGLLCAEPHQGLMEACRRILHDMRSAQSNNDVTNTLSCLKSAQEIASKMIKG</sequence>
<gene>
    <name evidence="10" type="ORF">CFC21_017917</name>
</gene>